<reference evidence="2 3" key="1">
    <citation type="journal article" date="2022" name="bioRxiv">
        <title>The characterization of multiple novel paramyxovirus species highlights the diverse nature of the subfamily Orthoparamyxovirinae.</title>
        <authorList>
            <person name="Vanmechelen B."/>
            <person name="Meurs S."/>
            <person name="Horemans M."/>
            <person name="Loosen A."/>
            <person name="Maes T.J."/>
            <person name="Laenen L."/>
            <person name="Vergote V."/>
            <person name="Koundouno F.R."/>
            <person name="Magassouba N."/>
            <person name="Konde M.K."/>
            <person name="Conde I.S."/>
            <person name="Carroll M.W."/>
            <person name="Maes P."/>
        </authorList>
    </citation>
    <scope>NUCLEOTIDE SEQUENCE [LARGE SCALE GENOMIC DNA]</scope>
    <source>
        <strain evidence="2 3">BE/Ninove/Cr/1/2019</strain>
    </source>
</reference>
<accession>A0AAE9HWH9</accession>
<protein>
    <submittedName>
        <fullName evidence="2">Accessory protein</fullName>
    </submittedName>
</protein>
<evidence type="ECO:0000313" key="3">
    <source>
        <dbReference type="Proteomes" id="UP001263578"/>
    </source>
</evidence>
<dbReference type="Pfam" id="PF16821">
    <property type="entry name" value="C_Hendra"/>
    <property type="match status" value="1"/>
</dbReference>
<evidence type="ECO:0000256" key="1">
    <source>
        <dbReference type="SAM" id="MobiDB-lite"/>
    </source>
</evidence>
<feature type="compositionally biased region" description="Low complexity" evidence="1">
    <location>
        <begin position="70"/>
        <end position="80"/>
    </location>
</feature>
<organism evidence="2 3">
    <name type="scientific">denwin virus</name>
    <dbReference type="NCBI Taxonomy" id="2940993"/>
    <lineage>
        <taxon>Viruses</taxon>
        <taxon>Riboviria</taxon>
        <taxon>Orthornavirae</taxon>
        <taxon>Negarnaviricota</taxon>
        <taxon>Haploviricotina</taxon>
        <taxon>Monjiviricetes</taxon>
        <taxon>Mononegavirales</taxon>
        <taxon>Paramyxoviridae</taxon>
        <taxon>Orthoparamyxovirinae</taxon>
        <taxon>Parahenipavirus</taxon>
        <taxon>Parahenipavirus winnikense</taxon>
    </lineage>
</organism>
<feature type="region of interest" description="Disordered" evidence="1">
    <location>
        <begin position="1"/>
        <end position="102"/>
    </location>
</feature>
<feature type="compositionally biased region" description="Basic and acidic residues" evidence="1">
    <location>
        <begin position="44"/>
        <end position="57"/>
    </location>
</feature>
<dbReference type="Proteomes" id="UP001263578">
    <property type="component" value="Segment"/>
</dbReference>
<gene>
    <name evidence="2" type="primary">P/V/C</name>
</gene>
<dbReference type="InterPro" id="IPR031812">
    <property type="entry name" value="C_Hendra"/>
</dbReference>
<dbReference type="EMBL" id="OK623354">
    <property type="protein sequence ID" value="UQM99523.1"/>
    <property type="molecule type" value="Viral_cRNA"/>
</dbReference>
<keyword evidence="3" id="KW-1185">Reference proteome</keyword>
<feature type="compositionally biased region" description="Polar residues" evidence="1">
    <location>
        <begin position="8"/>
        <end position="20"/>
    </location>
</feature>
<name>A0AAE9HWH9_9MONO</name>
<evidence type="ECO:0000313" key="2">
    <source>
        <dbReference type="EMBL" id="UQM99523.1"/>
    </source>
</evidence>
<proteinExistence type="predicted"/>
<sequence length="277" mass="31906">MANLSPVGDTTQDLNKQQTILEKPIIRNKRKQSHPSKLSIDINTDSKIDKIEQPEPKRGKKWFFRGLNKSSIKSSLSADSTTLERPAKSQSCPTKTESNKSKMGYRLSNWSMRLGLTTNPNQHTEEVPSVYHQQKTEPVLGNFSTKLRLMPMDMKRGLIKKEMTQLKEEMSEGSNMIMMILLAEEKDLLRRPTGMNQTTSYLKTHWLQTFTKMIQEENLPTGSLITRMMSANVITHIEAYRAMEVLKMIRLVCPAYSRVVYLQTEMLKDLIIRPNTR</sequence>